<protein>
    <recommendedName>
        <fullName evidence="4">Metal-dependent hydrolase</fullName>
    </recommendedName>
</protein>
<evidence type="ECO:0000313" key="3">
    <source>
        <dbReference type="Proteomes" id="UP000176429"/>
    </source>
</evidence>
<dbReference type="Proteomes" id="UP000176429">
    <property type="component" value="Unassembled WGS sequence"/>
</dbReference>
<dbReference type="AlphaFoldDB" id="A0A1G2P1G4"/>
<dbReference type="Pfam" id="PF03690">
    <property type="entry name" value="MYG1_exonuc"/>
    <property type="match status" value="1"/>
</dbReference>
<proteinExistence type="inferred from homology"/>
<accession>A0A1G2P1G4</accession>
<dbReference type="GO" id="GO:0005737">
    <property type="term" value="C:cytoplasm"/>
    <property type="evidence" value="ECO:0007669"/>
    <property type="project" value="TreeGrafter"/>
</dbReference>
<evidence type="ECO:0008006" key="4">
    <source>
        <dbReference type="Google" id="ProtNLM"/>
    </source>
</evidence>
<name>A0A1G2P1G4_9BACT</name>
<organism evidence="2 3">
    <name type="scientific">Candidatus Taylorbacteria bacterium RIFCSPLOWO2_02_FULL_46_40</name>
    <dbReference type="NCBI Taxonomy" id="1802329"/>
    <lineage>
        <taxon>Bacteria</taxon>
        <taxon>Candidatus Tayloriibacteriota</taxon>
    </lineage>
</organism>
<dbReference type="PANTHER" id="PTHR11215">
    <property type="entry name" value="METAL DEPENDENT HYDROLASE - RELATED"/>
    <property type="match status" value="1"/>
</dbReference>
<evidence type="ECO:0000256" key="1">
    <source>
        <dbReference type="ARBA" id="ARBA00010105"/>
    </source>
</evidence>
<comment type="caution">
    <text evidence="2">The sequence shown here is derived from an EMBL/GenBank/DDBJ whole genome shotgun (WGS) entry which is preliminary data.</text>
</comment>
<sequence>MEDAVIVTHSGTFHADDVFAVACLLIFLEGKPVVARLVRSRDPKIIETGDFVVDVGNVYDVAANRFDHHQKGGAGERAEGGIPYASFGLVWDKFGSQLCGSTEIAKKVDRVLVSFIDAFDNGVGRIFPVEGATFPFTISDMVSVFNLTYQENGNQDGAFLEAVEIARRIMARVINSARVAEESAALVRKAYEEASDKRIVVLDNNYLWREVLSRFPEPLYVVEPDSTPGQWEVNAVGSDPNNFAVRKDMPASWSGKRGKELAEITGVGDALFCHNKLFCAVAGSKEGAIALARLAADA</sequence>
<dbReference type="EMBL" id="MHSH01000026">
    <property type="protein sequence ID" value="OHA41452.1"/>
    <property type="molecule type" value="Genomic_DNA"/>
</dbReference>
<dbReference type="InterPro" id="IPR003226">
    <property type="entry name" value="MYG1_exonuclease"/>
</dbReference>
<reference evidence="2 3" key="1">
    <citation type="journal article" date="2016" name="Nat. Commun.">
        <title>Thousands of microbial genomes shed light on interconnected biogeochemical processes in an aquifer system.</title>
        <authorList>
            <person name="Anantharaman K."/>
            <person name="Brown C.T."/>
            <person name="Hug L.A."/>
            <person name="Sharon I."/>
            <person name="Castelle C.J."/>
            <person name="Probst A.J."/>
            <person name="Thomas B.C."/>
            <person name="Singh A."/>
            <person name="Wilkins M.J."/>
            <person name="Karaoz U."/>
            <person name="Brodie E.L."/>
            <person name="Williams K.H."/>
            <person name="Hubbard S.S."/>
            <person name="Banfield J.F."/>
        </authorList>
    </citation>
    <scope>NUCLEOTIDE SEQUENCE [LARGE SCALE GENOMIC DNA]</scope>
</reference>
<evidence type="ECO:0000313" key="2">
    <source>
        <dbReference type="EMBL" id="OHA41452.1"/>
    </source>
</evidence>
<gene>
    <name evidence="2" type="ORF">A3H68_02360</name>
</gene>
<comment type="similarity">
    <text evidence="1">Belongs to the MYG1 family.</text>
</comment>
<dbReference type="PANTHER" id="PTHR11215:SF1">
    <property type="entry name" value="MYG1 EXONUCLEASE"/>
    <property type="match status" value="1"/>
</dbReference>